<dbReference type="Proteomes" id="UP000602759">
    <property type="component" value="Unassembled WGS sequence"/>
</dbReference>
<dbReference type="Gene3D" id="2.40.30.170">
    <property type="match status" value="1"/>
</dbReference>
<name>A0ABR7YSU9_9SPHI</name>
<keyword evidence="3" id="KW-1133">Transmembrane helix</keyword>
<dbReference type="InterPro" id="IPR058982">
    <property type="entry name" value="Beta-barrel_AprE"/>
</dbReference>
<accession>A0ABR7YSU9</accession>
<reference evidence="7 8" key="1">
    <citation type="submission" date="2020-08" db="EMBL/GenBank/DDBJ databases">
        <title>Sphingobacterium sp. DN00404 isolated from aquaculture water.</title>
        <authorList>
            <person name="Zhang M."/>
        </authorList>
    </citation>
    <scope>NUCLEOTIDE SEQUENCE [LARGE SCALE GENOMIC DNA]</scope>
    <source>
        <strain evidence="7 8">DN00404</strain>
    </source>
</reference>
<keyword evidence="8" id="KW-1185">Reference proteome</keyword>
<keyword evidence="4" id="KW-0472">Membrane</keyword>
<evidence type="ECO:0000313" key="7">
    <source>
        <dbReference type="EMBL" id="MBD1434414.1"/>
    </source>
</evidence>
<evidence type="ECO:0000256" key="1">
    <source>
        <dbReference type="ARBA" id="ARBA00004167"/>
    </source>
</evidence>
<dbReference type="Pfam" id="PF26002">
    <property type="entry name" value="Beta-barrel_AprE"/>
    <property type="match status" value="1"/>
</dbReference>
<dbReference type="PANTHER" id="PTHR30386">
    <property type="entry name" value="MEMBRANE FUSION SUBUNIT OF EMRAB-TOLC MULTIDRUG EFFLUX PUMP"/>
    <property type="match status" value="1"/>
</dbReference>
<evidence type="ECO:0000256" key="4">
    <source>
        <dbReference type="ARBA" id="ARBA00023136"/>
    </source>
</evidence>
<feature type="domain" description="AprE-like beta-barrel" evidence="6">
    <location>
        <begin position="249"/>
        <end position="327"/>
    </location>
</feature>
<dbReference type="EMBL" id="JACOIK010000012">
    <property type="protein sequence ID" value="MBD1434414.1"/>
    <property type="molecule type" value="Genomic_DNA"/>
</dbReference>
<comment type="caution">
    <text evidence="7">The sequence shown here is derived from an EMBL/GenBank/DDBJ whole genome shotgun (WGS) entry which is preliminary data.</text>
</comment>
<feature type="coiled-coil region" evidence="5">
    <location>
        <begin position="174"/>
        <end position="208"/>
    </location>
</feature>
<dbReference type="Gene3D" id="2.40.50.100">
    <property type="match status" value="1"/>
</dbReference>
<evidence type="ECO:0000259" key="6">
    <source>
        <dbReference type="Pfam" id="PF26002"/>
    </source>
</evidence>
<dbReference type="InterPro" id="IPR050739">
    <property type="entry name" value="MFP"/>
</dbReference>
<dbReference type="RefSeq" id="WP_190995296.1">
    <property type="nucleotide sequence ID" value="NZ_JACOIK010000012.1"/>
</dbReference>
<dbReference type="PANTHER" id="PTHR30386:SF26">
    <property type="entry name" value="TRANSPORT PROTEIN COMB"/>
    <property type="match status" value="1"/>
</dbReference>
<gene>
    <name evidence="7" type="ORF">H8B06_16405</name>
</gene>
<proteinExistence type="predicted"/>
<organism evidence="7 8">
    <name type="scientific">Sphingobacterium micropteri</name>
    <dbReference type="NCBI Taxonomy" id="2763501"/>
    <lineage>
        <taxon>Bacteria</taxon>
        <taxon>Pseudomonadati</taxon>
        <taxon>Bacteroidota</taxon>
        <taxon>Sphingobacteriia</taxon>
        <taxon>Sphingobacteriales</taxon>
        <taxon>Sphingobacteriaceae</taxon>
        <taxon>Sphingobacterium</taxon>
    </lineage>
</organism>
<keyword evidence="5" id="KW-0175">Coiled coil</keyword>
<evidence type="ECO:0000256" key="2">
    <source>
        <dbReference type="ARBA" id="ARBA00022692"/>
    </source>
</evidence>
<comment type="subcellular location">
    <subcellularLocation>
        <location evidence="1">Membrane</location>
        <topology evidence="1">Single-pass membrane protein</topology>
    </subcellularLocation>
</comment>
<dbReference type="Gene3D" id="1.10.287.470">
    <property type="entry name" value="Helix hairpin bin"/>
    <property type="match status" value="1"/>
</dbReference>
<evidence type="ECO:0000256" key="5">
    <source>
        <dbReference type="SAM" id="Coils"/>
    </source>
</evidence>
<evidence type="ECO:0000256" key="3">
    <source>
        <dbReference type="ARBA" id="ARBA00022989"/>
    </source>
</evidence>
<keyword evidence="2" id="KW-0812">Transmembrane</keyword>
<evidence type="ECO:0000313" key="8">
    <source>
        <dbReference type="Proteomes" id="UP000602759"/>
    </source>
</evidence>
<sequence length="365" mass="41803">MKKTTIIYQCLLLGVILLLIALPLVKVPISVSARGTIRPNQENTKIISLVSGRIVMSALYENNQLVHAGDTLLIVTSEALYSKKDHQQRLRSDYEAQLRDLDYLINQNPTNVQTGLYRMEWSALQRKIAEVQTQITLAKKELDRNSILYKDGIISLAEYEKSVYQHEQLEVQRNALKEQQFAVWQSKKRELEQQLISLTSDVAAIEIEEDNYIVKAPITGRVTNIQGFQAGNYLIQGQHLADISIEESLVAECLVPTSAIGFIHSGQSVKFQIDTYHYNQWGMLEGKVHDINNNLLANEQTGESFFIVRCQLDQKYLSLKNGYQAEVGKGNTYTARFYLTDRTLWQLLFDRVDDWFNPNLRDQRG</sequence>
<protein>
    <submittedName>
        <fullName evidence="7">HlyD family efflux transporter periplasmic adaptor subunit</fullName>
    </submittedName>
</protein>